<gene>
    <name evidence="1" type="ORF">PsYK624_023340</name>
</gene>
<protein>
    <submittedName>
        <fullName evidence="1">Double-stranded RNA binding motif-containing protein</fullName>
    </submittedName>
</protein>
<dbReference type="Gene3D" id="3.30.160.20">
    <property type="match status" value="1"/>
</dbReference>
<accession>A0A9P3G236</accession>
<dbReference type="OrthoDB" id="3246846at2759"/>
<name>A0A9P3G236_9APHY</name>
<proteinExistence type="predicted"/>
<dbReference type="SUPFAM" id="SSF54768">
    <property type="entry name" value="dsRNA-binding domain-like"/>
    <property type="match status" value="1"/>
</dbReference>
<evidence type="ECO:0000313" key="1">
    <source>
        <dbReference type="EMBL" id="GJE86254.1"/>
    </source>
</evidence>
<comment type="caution">
    <text evidence="1">The sequence shown here is derived from an EMBL/GenBank/DDBJ whole genome shotgun (WGS) entry which is preliminary data.</text>
</comment>
<organism evidence="1 2">
    <name type="scientific">Phanerochaete sordida</name>
    <dbReference type="NCBI Taxonomy" id="48140"/>
    <lineage>
        <taxon>Eukaryota</taxon>
        <taxon>Fungi</taxon>
        <taxon>Dikarya</taxon>
        <taxon>Basidiomycota</taxon>
        <taxon>Agaricomycotina</taxon>
        <taxon>Agaricomycetes</taxon>
        <taxon>Polyporales</taxon>
        <taxon>Phanerochaetaceae</taxon>
        <taxon>Phanerochaete</taxon>
    </lineage>
</organism>
<sequence length="70" mass="7651">MSTPYSVKLNHLMQQRRESYLLSTSEVQVGGAWKIEYKVNGEVKGVGIAPQKNAARELAAQQAYANLGGN</sequence>
<reference evidence="1 2" key="1">
    <citation type="submission" date="2021-08" db="EMBL/GenBank/DDBJ databases">
        <title>Draft Genome Sequence of Phanerochaete sordida strain YK-624.</title>
        <authorList>
            <person name="Mori T."/>
            <person name="Dohra H."/>
            <person name="Suzuki T."/>
            <person name="Kawagishi H."/>
            <person name="Hirai H."/>
        </authorList>
    </citation>
    <scope>NUCLEOTIDE SEQUENCE [LARGE SCALE GENOMIC DNA]</scope>
    <source>
        <strain evidence="1 2">YK-624</strain>
    </source>
</reference>
<keyword evidence="2" id="KW-1185">Reference proteome</keyword>
<dbReference type="Proteomes" id="UP000703269">
    <property type="component" value="Unassembled WGS sequence"/>
</dbReference>
<dbReference type="EMBL" id="BPQB01000003">
    <property type="protein sequence ID" value="GJE86254.1"/>
    <property type="molecule type" value="Genomic_DNA"/>
</dbReference>
<dbReference type="AlphaFoldDB" id="A0A9P3G236"/>
<evidence type="ECO:0000313" key="2">
    <source>
        <dbReference type="Proteomes" id="UP000703269"/>
    </source>
</evidence>